<dbReference type="GO" id="GO:0003924">
    <property type="term" value="F:GTPase activity"/>
    <property type="evidence" value="ECO:0000318"/>
    <property type="project" value="GO_Central"/>
</dbReference>
<dbReference type="GO" id="GO:0006886">
    <property type="term" value="P:intracellular protein transport"/>
    <property type="evidence" value="ECO:0000318"/>
    <property type="project" value="GO_Central"/>
</dbReference>
<keyword evidence="4" id="KW-1185">Reference proteome</keyword>
<reference evidence="3" key="2">
    <citation type="journal article" date="2007" name="Science">
        <title>Draft genome sequence of the sexually transmitted pathogen Trichomonas vaginalis.</title>
        <authorList>
            <person name="Carlton J.M."/>
            <person name="Hirt R.P."/>
            <person name="Silva J.C."/>
            <person name="Delcher A.L."/>
            <person name="Schatz M."/>
            <person name="Zhao Q."/>
            <person name="Wortman J.R."/>
            <person name="Bidwell S.L."/>
            <person name="Alsmark U.C.M."/>
            <person name="Besteiro S."/>
            <person name="Sicheritz-Ponten T."/>
            <person name="Noel C.J."/>
            <person name="Dacks J.B."/>
            <person name="Foster P.G."/>
            <person name="Simillion C."/>
            <person name="Van de Peer Y."/>
            <person name="Miranda-Saavedra D."/>
            <person name="Barton G.J."/>
            <person name="Westrop G.D."/>
            <person name="Mueller S."/>
            <person name="Dessi D."/>
            <person name="Fiori P.L."/>
            <person name="Ren Q."/>
            <person name="Paulsen I."/>
            <person name="Zhang H."/>
            <person name="Bastida-Corcuera F.D."/>
            <person name="Simoes-Barbosa A."/>
            <person name="Brown M.T."/>
            <person name="Hayes R.D."/>
            <person name="Mukherjee M."/>
            <person name="Okumura C.Y."/>
            <person name="Schneider R."/>
            <person name="Smith A.J."/>
            <person name="Vanacova S."/>
            <person name="Villalvazo M."/>
            <person name="Haas B.J."/>
            <person name="Pertea M."/>
            <person name="Feldblyum T.V."/>
            <person name="Utterback T.R."/>
            <person name="Shu C.L."/>
            <person name="Osoegawa K."/>
            <person name="de Jong P.J."/>
            <person name="Hrdy I."/>
            <person name="Horvathova L."/>
            <person name="Zubacova Z."/>
            <person name="Dolezal P."/>
            <person name="Malik S.B."/>
            <person name="Logsdon J.M. Jr."/>
            <person name="Henze K."/>
            <person name="Gupta A."/>
            <person name="Wang C.C."/>
            <person name="Dunne R.L."/>
            <person name="Upcroft J.A."/>
            <person name="Upcroft P."/>
            <person name="White O."/>
            <person name="Salzberg S.L."/>
            <person name="Tang P."/>
            <person name="Chiu C.-H."/>
            <person name="Lee Y.-S."/>
            <person name="Embley T.M."/>
            <person name="Coombs G.H."/>
            <person name="Mottram J.C."/>
            <person name="Tachezy J."/>
            <person name="Fraser-Liggett C.M."/>
            <person name="Johnson P.J."/>
        </authorList>
    </citation>
    <scope>NUCLEOTIDE SEQUENCE [LARGE SCALE GENOMIC DNA]</scope>
    <source>
        <strain evidence="3">G3</strain>
    </source>
</reference>
<sequence>MSNPERVALKIVVLGNSGAGKTSLVNRWITGSHNKSITPTVGANHQKKTIEIEKKNVDLFIWDTAGQEQFQALTPLYTRSAACAIICASITDNDSFESLDLWKELVNNSCETPPPTILAVNKIDLASEKTLSNEAIEDKFSNQFDGLFFTSSITGEGVEEMFVQAGKLGMNYTNQVTDNDAKGLQDLSTSNKKSRCC</sequence>
<dbReference type="Gene3D" id="3.40.50.300">
    <property type="entry name" value="P-loop containing nucleotide triphosphate hydrolases"/>
    <property type="match status" value="1"/>
</dbReference>
<dbReference type="AlphaFoldDB" id="A2DJA8"/>
<dbReference type="SMR" id="A2DJA8"/>
<dbReference type="GO" id="GO:0005525">
    <property type="term" value="F:GTP binding"/>
    <property type="evidence" value="ECO:0007669"/>
    <property type="project" value="UniProtKB-KW"/>
</dbReference>
<name>A2DJA8_TRIV3</name>
<evidence type="ECO:0000256" key="2">
    <source>
        <dbReference type="ARBA" id="ARBA00023134"/>
    </source>
</evidence>
<dbReference type="STRING" id="5722.A2DJA8"/>
<dbReference type="KEGG" id="tva:5465023"/>
<dbReference type="GO" id="GO:0006890">
    <property type="term" value="P:retrograde vesicle-mediated transport, Golgi to endoplasmic reticulum"/>
    <property type="evidence" value="ECO:0000318"/>
    <property type="project" value="GO_Central"/>
</dbReference>
<dbReference type="InterPro" id="IPR027417">
    <property type="entry name" value="P-loop_NTPase"/>
</dbReference>
<dbReference type="SMART" id="SM00175">
    <property type="entry name" value="RAB"/>
    <property type="match status" value="1"/>
</dbReference>
<dbReference type="eggNOG" id="KOG0087">
    <property type="taxonomic scope" value="Eukaryota"/>
</dbReference>
<dbReference type="Proteomes" id="UP000001542">
    <property type="component" value="Unassembled WGS sequence"/>
</dbReference>
<dbReference type="PANTHER" id="PTHR47977">
    <property type="entry name" value="RAS-RELATED PROTEIN RAB"/>
    <property type="match status" value="1"/>
</dbReference>
<dbReference type="InterPro" id="IPR005225">
    <property type="entry name" value="Small_GTP-bd"/>
</dbReference>
<dbReference type="VEuPathDB" id="TrichDB:TVAGG3_0543690"/>
<dbReference type="FunFam" id="3.40.50.300:FF:000808">
    <property type="entry name" value="Small GTP-binding protein, putative"/>
    <property type="match status" value="1"/>
</dbReference>
<dbReference type="PROSITE" id="PS51421">
    <property type="entry name" value="RAS"/>
    <property type="match status" value="1"/>
</dbReference>
<dbReference type="SMART" id="SM00174">
    <property type="entry name" value="RHO"/>
    <property type="match status" value="1"/>
</dbReference>
<dbReference type="Pfam" id="PF00071">
    <property type="entry name" value="Ras"/>
    <property type="match status" value="1"/>
</dbReference>
<organism evidence="3 4">
    <name type="scientific">Trichomonas vaginalis (strain ATCC PRA-98 / G3)</name>
    <dbReference type="NCBI Taxonomy" id="412133"/>
    <lineage>
        <taxon>Eukaryota</taxon>
        <taxon>Metamonada</taxon>
        <taxon>Parabasalia</taxon>
        <taxon>Trichomonadida</taxon>
        <taxon>Trichomonadidae</taxon>
        <taxon>Trichomonas</taxon>
    </lineage>
</organism>
<dbReference type="RefSeq" id="XP_001580481.1">
    <property type="nucleotide sequence ID" value="XM_001580431.1"/>
</dbReference>
<dbReference type="GO" id="GO:0005794">
    <property type="term" value="C:Golgi apparatus"/>
    <property type="evidence" value="ECO:0000318"/>
    <property type="project" value="GO_Central"/>
</dbReference>
<dbReference type="SUPFAM" id="SSF52540">
    <property type="entry name" value="P-loop containing nucleoside triphosphate hydrolases"/>
    <property type="match status" value="1"/>
</dbReference>
<dbReference type="GO" id="GO:0006891">
    <property type="term" value="P:intra-Golgi vesicle-mediated transport"/>
    <property type="evidence" value="ECO:0000318"/>
    <property type="project" value="GO_Central"/>
</dbReference>
<dbReference type="InterPro" id="IPR001806">
    <property type="entry name" value="Small_GTPase"/>
</dbReference>
<accession>A2DJA8</accession>
<evidence type="ECO:0000256" key="1">
    <source>
        <dbReference type="ARBA" id="ARBA00022741"/>
    </source>
</evidence>
<evidence type="ECO:0000313" key="3">
    <source>
        <dbReference type="EMBL" id="EAY19495.1"/>
    </source>
</evidence>
<dbReference type="InterPro" id="IPR050227">
    <property type="entry name" value="Rab"/>
</dbReference>
<dbReference type="PRINTS" id="PR00449">
    <property type="entry name" value="RASTRNSFRMNG"/>
</dbReference>
<dbReference type="OrthoDB" id="10262961at2759"/>
<evidence type="ECO:0000313" key="4">
    <source>
        <dbReference type="Proteomes" id="UP000001542"/>
    </source>
</evidence>
<dbReference type="SMART" id="SM00176">
    <property type="entry name" value="RAN"/>
    <property type="match status" value="1"/>
</dbReference>
<dbReference type="GO" id="GO:0042147">
    <property type="term" value="P:retrograde transport, endosome to Golgi"/>
    <property type="evidence" value="ECO:0000318"/>
    <property type="project" value="GO_Central"/>
</dbReference>
<dbReference type="InParanoid" id="A2DJA8"/>
<dbReference type="SMART" id="SM00173">
    <property type="entry name" value="RAS"/>
    <property type="match status" value="1"/>
</dbReference>
<dbReference type="EMBL" id="DS113207">
    <property type="protein sequence ID" value="EAY19495.1"/>
    <property type="molecule type" value="Genomic_DNA"/>
</dbReference>
<dbReference type="PROSITE" id="PS51420">
    <property type="entry name" value="RHO"/>
    <property type="match status" value="1"/>
</dbReference>
<dbReference type="VEuPathDB" id="TrichDB:TVAG_136260"/>
<dbReference type="PROSITE" id="PS51419">
    <property type="entry name" value="RAB"/>
    <property type="match status" value="1"/>
</dbReference>
<dbReference type="GO" id="GO:0005829">
    <property type="term" value="C:cytosol"/>
    <property type="evidence" value="ECO:0007669"/>
    <property type="project" value="GOC"/>
</dbReference>
<dbReference type="CDD" id="cd00154">
    <property type="entry name" value="Rab"/>
    <property type="match status" value="1"/>
</dbReference>
<reference evidence="3" key="1">
    <citation type="submission" date="2006-10" db="EMBL/GenBank/DDBJ databases">
        <authorList>
            <person name="Amadeo P."/>
            <person name="Zhao Q."/>
            <person name="Wortman J."/>
            <person name="Fraser-Liggett C."/>
            <person name="Carlton J."/>
        </authorList>
    </citation>
    <scope>NUCLEOTIDE SEQUENCE</scope>
    <source>
        <strain evidence="3">G3</strain>
    </source>
</reference>
<keyword evidence="2" id="KW-0342">GTP-binding</keyword>
<dbReference type="GO" id="GO:0012505">
    <property type="term" value="C:endomembrane system"/>
    <property type="evidence" value="ECO:0000318"/>
    <property type="project" value="GO_Central"/>
</dbReference>
<dbReference type="NCBIfam" id="TIGR00231">
    <property type="entry name" value="small_GTP"/>
    <property type="match status" value="1"/>
</dbReference>
<protein>
    <submittedName>
        <fullName evidence="3">Small GTP-binding protein, putative</fullName>
    </submittedName>
</protein>
<keyword evidence="1" id="KW-0547">Nucleotide-binding</keyword>
<gene>
    <name evidence="3" type="ORF">TVAG_136260</name>
</gene>
<proteinExistence type="predicted"/>
<dbReference type="OMA" id="YEINECT"/>